<evidence type="ECO:0000313" key="3">
    <source>
        <dbReference type="EMBL" id="KAK6783301.1"/>
    </source>
</evidence>
<feature type="domain" description="Neprosin PEP catalytic" evidence="2">
    <location>
        <begin position="78"/>
        <end position="330"/>
    </location>
</feature>
<feature type="region of interest" description="Disordered" evidence="1">
    <location>
        <begin position="47"/>
        <end position="70"/>
    </location>
</feature>
<organism evidence="3 4">
    <name type="scientific">Solanum bulbocastanum</name>
    <name type="common">Wild potato</name>
    <dbReference type="NCBI Taxonomy" id="147425"/>
    <lineage>
        <taxon>Eukaryota</taxon>
        <taxon>Viridiplantae</taxon>
        <taxon>Streptophyta</taxon>
        <taxon>Embryophyta</taxon>
        <taxon>Tracheophyta</taxon>
        <taxon>Spermatophyta</taxon>
        <taxon>Magnoliopsida</taxon>
        <taxon>eudicotyledons</taxon>
        <taxon>Gunneridae</taxon>
        <taxon>Pentapetalae</taxon>
        <taxon>asterids</taxon>
        <taxon>lamiids</taxon>
        <taxon>Solanales</taxon>
        <taxon>Solanaceae</taxon>
        <taxon>Solanoideae</taxon>
        <taxon>Solaneae</taxon>
        <taxon>Solanum</taxon>
    </lineage>
</organism>
<sequence>MKPTFSMIKRNAYASTTSRLSTIWSKDGGCPSGTVPVKRITKNDLIRQRDMPPPEPANFDGDSIGSNNNSEQIKASYMPSYGYKRAIVQIPKDSNTKFTGAGMATNVYNPRVEGKQHSGCRLRIQKGTDILQVGWRVDPTLYGDNTTRLFIHFQAGKFNCFNTLCPGFVQVNTKIPLDISLEGILSQRGGIKLELLMYIYKDPDDGNWWLLLGESYTQIGFWPHIIFTELTSFATNIECGGVTYNPPGVPEPPMGSSYFPVENSSFDGFCRSIAISNEKGDSVGIDNIIWRTDNIFSYKIKPTFAEIKQNSYGSTTNRLQTIWSKDGGCPSGTVPVKRITKDDLIRQRHLPPPEPANFDNESNNNNSEQKASSMPSNGYKRAIVQTPKELTTKFTGAGMATSLYNPHVEGKQISACRIRIENGSEILQVGWRVDPTLYGDNLTRLFIHRQVGETQCFNTLCPGFVQVNTDLPIDSSFEHISQRGVKAWEIAMYIYKDQTYGHWWLLLGDKYESIGYWPNNIFLELAQFATKIEWGGSVYSPPGVPEPPMGSSYLPIGNSTFDAYCKSIAYSNEEGDSVLIQNVFWYTDDIFAYKTKYGDAYDCVDFYKQHVFDHPLLKDHNFHPKMEPTLSMIKQNSYDSSTNRLLTIWSKDGGCPSGTVPIKKITKDDLIRQRDLPSPEPAIFDNKSSNYNSEQKASYMPSYGYKIGETQCFNTLCPGFVQVNPDIPLDSSFEHITQRGVKTWEILMYIYKDQAYGHWWLLLGQKYDLVGYWPNIIFTELAQFATKIEWGGLVYNPPGVPEPPMGSSYFPIENSSFDGYCRSITFSNEEGDSVGIHNIFWYTDNIFAYKVLFKYLLEGSNNFLYVLYGGPGNKAQV</sequence>
<dbReference type="InterPro" id="IPR004314">
    <property type="entry name" value="Neprosin"/>
</dbReference>
<dbReference type="InterPro" id="IPR053168">
    <property type="entry name" value="Glutamic_endopeptidase"/>
</dbReference>
<dbReference type="AlphaFoldDB" id="A0AAN8TDD9"/>
<keyword evidence="4" id="KW-1185">Reference proteome</keyword>
<feature type="domain" description="Neprosin PEP catalytic" evidence="2">
    <location>
        <begin position="637"/>
        <end position="875"/>
    </location>
</feature>
<dbReference type="Pfam" id="PF03080">
    <property type="entry name" value="Neprosin"/>
    <property type="match status" value="3"/>
</dbReference>
<dbReference type="EMBL" id="JBANQN010000008">
    <property type="protein sequence ID" value="KAK6783301.1"/>
    <property type="molecule type" value="Genomic_DNA"/>
</dbReference>
<feature type="domain" description="Neprosin PEP catalytic" evidence="2">
    <location>
        <begin position="373"/>
        <end position="621"/>
    </location>
</feature>
<reference evidence="3 4" key="1">
    <citation type="submission" date="2024-02" db="EMBL/GenBank/DDBJ databases">
        <title>de novo genome assembly of Solanum bulbocastanum strain 11H21.</title>
        <authorList>
            <person name="Hosaka A.J."/>
        </authorList>
    </citation>
    <scope>NUCLEOTIDE SEQUENCE [LARGE SCALE GENOMIC DNA]</scope>
    <source>
        <tissue evidence="3">Young leaves</tissue>
    </source>
</reference>
<accession>A0AAN8TDD9</accession>
<dbReference type="PROSITE" id="PS52045">
    <property type="entry name" value="NEPROSIN_PEP_CD"/>
    <property type="match status" value="3"/>
</dbReference>
<name>A0AAN8TDD9_SOLBU</name>
<evidence type="ECO:0000259" key="2">
    <source>
        <dbReference type="PROSITE" id="PS52045"/>
    </source>
</evidence>
<dbReference type="PANTHER" id="PTHR31589:SF165">
    <property type="entry name" value="NEPROSIN DOMAIN-CONTAINING PROTEIN"/>
    <property type="match status" value="1"/>
</dbReference>
<protein>
    <recommendedName>
        <fullName evidence="2">Neprosin PEP catalytic domain-containing protein</fullName>
    </recommendedName>
</protein>
<dbReference type="PANTHER" id="PTHR31589">
    <property type="entry name" value="PROTEIN, PUTATIVE (DUF239)-RELATED-RELATED"/>
    <property type="match status" value="1"/>
</dbReference>
<evidence type="ECO:0000313" key="4">
    <source>
        <dbReference type="Proteomes" id="UP001371456"/>
    </source>
</evidence>
<gene>
    <name evidence="3" type="ORF">RDI58_021098</name>
</gene>
<dbReference type="Proteomes" id="UP001371456">
    <property type="component" value="Unassembled WGS sequence"/>
</dbReference>
<proteinExistence type="predicted"/>
<comment type="caution">
    <text evidence="3">The sequence shown here is derived from an EMBL/GenBank/DDBJ whole genome shotgun (WGS) entry which is preliminary data.</text>
</comment>
<feature type="region of interest" description="Disordered" evidence="1">
    <location>
        <begin position="333"/>
        <end position="378"/>
    </location>
</feature>
<evidence type="ECO:0000256" key="1">
    <source>
        <dbReference type="SAM" id="MobiDB-lite"/>
    </source>
</evidence>